<evidence type="ECO:0000259" key="6">
    <source>
        <dbReference type="Pfam" id="PF02631"/>
    </source>
</evidence>
<comment type="similarity">
    <text evidence="2 5">Belongs to the RecX family.</text>
</comment>
<reference evidence="9 10" key="1">
    <citation type="journal article" date="2019" name="Nat. Microbiol.">
        <title>Mediterranean grassland soil C-N compound turnover is dependent on rainfall and depth, and is mediated by genomically divergent microorganisms.</title>
        <authorList>
            <person name="Diamond S."/>
            <person name="Andeer P.F."/>
            <person name="Li Z."/>
            <person name="Crits-Christoph A."/>
            <person name="Burstein D."/>
            <person name="Anantharaman K."/>
            <person name="Lane K.R."/>
            <person name="Thomas B.C."/>
            <person name="Pan C."/>
            <person name="Northen T.R."/>
            <person name="Banfield J.F."/>
        </authorList>
    </citation>
    <scope>NUCLEOTIDE SEQUENCE [LARGE SCALE GENOMIC DNA]</scope>
    <source>
        <strain evidence="9">WS_11</strain>
    </source>
</reference>
<sequence length="174" mass="19201">MRTRGTFAGRSTERAADPDACREAALALLERTRRTRADLGRRLREKGYAEAVVAAVIERLAGVGLLDDVEYARAFIAGRWGRRAAGWRQIENDLRRRGVGAADIAAARAGFIPQEGSADEAAMARRVLAQAARRYAGLESRVRQQRLYALLVRRGFDSDTIQRALREGGESTES</sequence>
<evidence type="ECO:0000256" key="3">
    <source>
        <dbReference type="ARBA" id="ARBA00018111"/>
    </source>
</evidence>
<dbReference type="Pfam" id="PF21981">
    <property type="entry name" value="RecX_HTH3"/>
    <property type="match status" value="1"/>
</dbReference>
<name>A0A538U4D5_UNCEI</name>
<accession>A0A538U4D5</accession>
<feature type="domain" description="RecX first three-helical" evidence="8">
    <location>
        <begin position="21"/>
        <end position="60"/>
    </location>
</feature>
<organism evidence="9 10">
    <name type="scientific">Eiseniibacteriota bacterium</name>
    <dbReference type="NCBI Taxonomy" id="2212470"/>
    <lineage>
        <taxon>Bacteria</taxon>
        <taxon>Candidatus Eiseniibacteriota</taxon>
    </lineage>
</organism>
<dbReference type="Gene3D" id="1.10.10.10">
    <property type="entry name" value="Winged helix-like DNA-binding domain superfamily/Winged helix DNA-binding domain"/>
    <property type="match status" value="3"/>
</dbReference>
<comment type="caution">
    <text evidence="9">The sequence shown here is derived from an EMBL/GenBank/DDBJ whole genome shotgun (WGS) entry which is preliminary data.</text>
</comment>
<evidence type="ECO:0000313" key="9">
    <source>
        <dbReference type="EMBL" id="TMQ70735.1"/>
    </source>
</evidence>
<protein>
    <recommendedName>
        <fullName evidence="3 5">Regulatory protein RecX</fullName>
    </recommendedName>
</protein>
<evidence type="ECO:0000256" key="5">
    <source>
        <dbReference type="HAMAP-Rule" id="MF_01114"/>
    </source>
</evidence>
<dbReference type="InterPro" id="IPR053924">
    <property type="entry name" value="RecX_HTH_2nd"/>
</dbReference>
<dbReference type="PANTHER" id="PTHR33602">
    <property type="entry name" value="REGULATORY PROTEIN RECX FAMILY PROTEIN"/>
    <property type="match status" value="1"/>
</dbReference>
<evidence type="ECO:0000256" key="2">
    <source>
        <dbReference type="ARBA" id="ARBA00009695"/>
    </source>
</evidence>
<evidence type="ECO:0000256" key="4">
    <source>
        <dbReference type="ARBA" id="ARBA00022490"/>
    </source>
</evidence>
<dbReference type="HAMAP" id="MF_01114">
    <property type="entry name" value="RecX"/>
    <property type="match status" value="1"/>
</dbReference>
<evidence type="ECO:0000259" key="8">
    <source>
        <dbReference type="Pfam" id="PF21982"/>
    </source>
</evidence>
<dbReference type="Proteomes" id="UP000319771">
    <property type="component" value="Unassembled WGS sequence"/>
</dbReference>
<dbReference type="AlphaFoldDB" id="A0A538U4D5"/>
<dbReference type="InterPro" id="IPR036388">
    <property type="entry name" value="WH-like_DNA-bd_sf"/>
</dbReference>
<proteinExistence type="inferred from homology"/>
<gene>
    <name evidence="5" type="primary">recX</name>
    <name evidence="9" type="ORF">E6K81_11935</name>
</gene>
<dbReference type="InterPro" id="IPR053926">
    <property type="entry name" value="RecX_HTH_1st"/>
</dbReference>
<comment type="subcellular location">
    <subcellularLocation>
        <location evidence="1 5">Cytoplasm</location>
    </subcellularLocation>
</comment>
<evidence type="ECO:0000313" key="10">
    <source>
        <dbReference type="Proteomes" id="UP000319771"/>
    </source>
</evidence>
<dbReference type="InterPro" id="IPR003783">
    <property type="entry name" value="Regulatory_RecX"/>
</dbReference>
<feature type="domain" description="RecX second three-helical" evidence="6">
    <location>
        <begin position="67"/>
        <end position="107"/>
    </location>
</feature>
<keyword evidence="4 5" id="KW-0963">Cytoplasm</keyword>
<dbReference type="Pfam" id="PF02631">
    <property type="entry name" value="RecX_HTH2"/>
    <property type="match status" value="1"/>
</dbReference>
<dbReference type="GO" id="GO:0005737">
    <property type="term" value="C:cytoplasm"/>
    <property type="evidence" value="ECO:0007669"/>
    <property type="project" value="UniProtKB-SubCell"/>
</dbReference>
<comment type="function">
    <text evidence="5">Modulates RecA activity.</text>
</comment>
<dbReference type="EMBL" id="VBPB01000208">
    <property type="protein sequence ID" value="TMQ70735.1"/>
    <property type="molecule type" value="Genomic_DNA"/>
</dbReference>
<dbReference type="Pfam" id="PF21982">
    <property type="entry name" value="RecX_HTH1"/>
    <property type="match status" value="1"/>
</dbReference>
<evidence type="ECO:0000259" key="7">
    <source>
        <dbReference type="Pfam" id="PF21981"/>
    </source>
</evidence>
<dbReference type="InterPro" id="IPR053925">
    <property type="entry name" value="RecX_HTH_3rd"/>
</dbReference>
<evidence type="ECO:0000256" key="1">
    <source>
        <dbReference type="ARBA" id="ARBA00004496"/>
    </source>
</evidence>
<feature type="domain" description="RecX third three-helical" evidence="7">
    <location>
        <begin position="119"/>
        <end position="165"/>
    </location>
</feature>
<dbReference type="GO" id="GO:0006282">
    <property type="term" value="P:regulation of DNA repair"/>
    <property type="evidence" value="ECO:0007669"/>
    <property type="project" value="UniProtKB-UniRule"/>
</dbReference>
<dbReference type="PANTHER" id="PTHR33602:SF1">
    <property type="entry name" value="REGULATORY PROTEIN RECX FAMILY PROTEIN"/>
    <property type="match status" value="1"/>
</dbReference>